<evidence type="ECO:0000313" key="3">
    <source>
        <dbReference type="Proteomes" id="UP000308730"/>
    </source>
</evidence>
<accession>A0A4S4MLJ3</accession>
<keyword evidence="3" id="KW-1185">Reference proteome</keyword>
<protein>
    <submittedName>
        <fullName evidence="2">Uncharacterized protein</fullName>
    </submittedName>
</protein>
<proteinExistence type="predicted"/>
<dbReference type="Proteomes" id="UP000308730">
    <property type="component" value="Unassembled WGS sequence"/>
</dbReference>
<evidence type="ECO:0000256" key="1">
    <source>
        <dbReference type="SAM" id="MobiDB-lite"/>
    </source>
</evidence>
<organism evidence="2 3">
    <name type="scientific">Antrodiella citrinella</name>
    <dbReference type="NCBI Taxonomy" id="2447956"/>
    <lineage>
        <taxon>Eukaryota</taxon>
        <taxon>Fungi</taxon>
        <taxon>Dikarya</taxon>
        <taxon>Basidiomycota</taxon>
        <taxon>Agaricomycotina</taxon>
        <taxon>Agaricomycetes</taxon>
        <taxon>Polyporales</taxon>
        <taxon>Steccherinaceae</taxon>
        <taxon>Antrodiella</taxon>
    </lineage>
</organism>
<gene>
    <name evidence="2" type="ORF">EUX98_g7411</name>
</gene>
<evidence type="ECO:0000313" key="2">
    <source>
        <dbReference type="EMBL" id="THH26772.1"/>
    </source>
</evidence>
<feature type="compositionally biased region" description="Low complexity" evidence="1">
    <location>
        <begin position="1"/>
        <end position="15"/>
    </location>
</feature>
<comment type="caution">
    <text evidence="2">The sequence shown here is derived from an EMBL/GenBank/DDBJ whole genome shotgun (WGS) entry which is preliminary data.</text>
</comment>
<feature type="region of interest" description="Disordered" evidence="1">
    <location>
        <begin position="1"/>
        <end position="31"/>
    </location>
</feature>
<dbReference type="EMBL" id="SGPM01000312">
    <property type="protein sequence ID" value="THH26772.1"/>
    <property type="molecule type" value="Genomic_DNA"/>
</dbReference>
<sequence>MTSSPTIAAPAASSSRVFEDRPSASPSSEPECDLAVISPLAATLPPACMTLVPSESQDITPDHVQDDDTAKADFQAALDAIIHQAELQMQSLFSIHEAMQRELGDMFDRHESAKRAAQKLRQMVDPSSAKANTR</sequence>
<feature type="region of interest" description="Disordered" evidence="1">
    <location>
        <begin position="112"/>
        <end position="134"/>
    </location>
</feature>
<dbReference type="OrthoDB" id="10577977at2759"/>
<reference evidence="2 3" key="1">
    <citation type="submission" date="2019-02" db="EMBL/GenBank/DDBJ databases">
        <title>Genome sequencing of the rare red list fungi Antrodiella citrinella (Flaviporus citrinellus).</title>
        <authorList>
            <person name="Buettner E."/>
            <person name="Kellner H."/>
        </authorList>
    </citation>
    <scope>NUCLEOTIDE SEQUENCE [LARGE SCALE GENOMIC DNA]</scope>
    <source>
        <strain evidence="2 3">DSM 108506</strain>
    </source>
</reference>
<dbReference type="AlphaFoldDB" id="A0A4S4MLJ3"/>
<name>A0A4S4MLJ3_9APHY</name>